<dbReference type="InterPro" id="IPR001567">
    <property type="entry name" value="Pept_M3A_M3B_dom"/>
</dbReference>
<dbReference type="Pfam" id="PF01432">
    <property type="entry name" value="Peptidase_M3"/>
    <property type="match status" value="1"/>
</dbReference>
<evidence type="ECO:0000256" key="4">
    <source>
        <dbReference type="ARBA" id="ARBA00022801"/>
    </source>
</evidence>
<dbReference type="InterPro" id="IPR024079">
    <property type="entry name" value="MetalloPept_cat_dom_sf"/>
</dbReference>
<feature type="region of interest" description="Disordered" evidence="8">
    <location>
        <begin position="15"/>
        <end position="41"/>
    </location>
</feature>
<dbReference type="GO" id="GO:0004180">
    <property type="term" value="F:carboxypeptidase activity"/>
    <property type="evidence" value="ECO:0007669"/>
    <property type="project" value="TreeGrafter"/>
</dbReference>
<dbReference type="CDD" id="cd06456">
    <property type="entry name" value="M3A_DCP"/>
    <property type="match status" value="1"/>
</dbReference>
<gene>
    <name evidence="10" type="primary">dcp2</name>
    <name evidence="10" type="ORF">HMPREF9141_2254</name>
</gene>
<dbReference type="AlphaFoldDB" id="F0F9I7"/>
<evidence type="ECO:0000313" key="10">
    <source>
        <dbReference type="EMBL" id="EGC19215.1"/>
    </source>
</evidence>
<accession>F0F9I7</accession>
<dbReference type="InterPro" id="IPR034005">
    <property type="entry name" value="M3A_DCP"/>
</dbReference>
<evidence type="ECO:0000256" key="6">
    <source>
        <dbReference type="ARBA" id="ARBA00023049"/>
    </source>
</evidence>
<dbReference type="EC" id="3.4.-.-" evidence="10"/>
<keyword evidence="11" id="KW-1185">Reference proteome</keyword>
<evidence type="ECO:0000256" key="2">
    <source>
        <dbReference type="ARBA" id="ARBA00022670"/>
    </source>
</evidence>
<proteinExistence type="inferred from homology"/>
<dbReference type="InterPro" id="IPR024077">
    <property type="entry name" value="Neurolysin/TOP_dom2"/>
</dbReference>
<organism evidence="10 11">
    <name type="scientific">Prevotella multiformis DSM 16608</name>
    <dbReference type="NCBI Taxonomy" id="888743"/>
    <lineage>
        <taxon>Bacteria</taxon>
        <taxon>Pseudomonadati</taxon>
        <taxon>Bacteroidota</taxon>
        <taxon>Bacteroidia</taxon>
        <taxon>Bacteroidales</taxon>
        <taxon>Prevotellaceae</taxon>
        <taxon>Prevotella</taxon>
    </lineage>
</organism>
<dbReference type="PANTHER" id="PTHR43660:SF1">
    <property type="entry name" value="DIPEPTIDYL CARBOXYPEPTIDASE"/>
    <property type="match status" value="1"/>
</dbReference>
<keyword evidence="5 7" id="KW-0862">Zinc</keyword>
<dbReference type="GO" id="GO:0004222">
    <property type="term" value="F:metalloendopeptidase activity"/>
    <property type="evidence" value="ECO:0007669"/>
    <property type="project" value="InterPro"/>
</dbReference>
<dbReference type="PANTHER" id="PTHR43660">
    <property type="entry name" value="DIPEPTIDYL CARBOXYPEPTIDASE"/>
    <property type="match status" value="1"/>
</dbReference>
<feature type="domain" description="Peptidase M3A/M3B catalytic" evidence="9">
    <location>
        <begin position="315"/>
        <end position="767"/>
    </location>
</feature>
<evidence type="ECO:0000259" key="9">
    <source>
        <dbReference type="Pfam" id="PF01432"/>
    </source>
</evidence>
<evidence type="ECO:0000256" key="8">
    <source>
        <dbReference type="SAM" id="MobiDB-lite"/>
    </source>
</evidence>
<dbReference type="GO" id="GO:0046872">
    <property type="term" value="F:metal ion binding"/>
    <property type="evidence" value="ECO:0007669"/>
    <property type="project" value="UniProtKB-UniRule"/>
</dbReference>
<keyword evidence="4 7" id="KW-0378">Hydrolase</keyword>
<dbReference type="InterPro" id="IPR045090">
    <property type="entry name" value="Pept_M3A_M3B"/>
</dbReference>
<feature type="compositionally biased region" description="Gly residues" evidence="8">
    <location>
        <begin position="28"/>
        <end position="37"/>
    </location>
</feature>
<dbReference type="Gene3D" id="1.10.1370.10">
    <property type="entry name" value="Neurolysin, domain 3"/>
    <property type="match status" value="1"/>
</dbReference>
<dbReference type="EMBL" id="AEWX01000030">
    <property type="protein sequence ID" value="EGC19215.1"/>
    <property type="molecule type" value="Genomic_DNA"/>
</dbReference>
<dbReference type="HOGENOM" id="CLU_001805_4_0_10"/>
<reference evidence="10 11" key="1">
    <citation type="submission" date="2011-01" db="EMBL/GenBank/DDBJ databases">
        <authorList>
            <person name="Muzny D."/>
            <person name="Qin X."/>
            <person name="Deng J."/>
            <person name="Jiang H."/>
            <person name="Liu Y."/>
            <person name="Qu J."/>
            <person name="Song X.-Z."/>
            <person name="Zhang L."/>
            <person name="Thornton R."/>
            <person name="Coyle M."/>
            <person name="Francisco L."/>
            <person name="Jackson L."/>
            <person name="Javaid M."/>
            <person name="Korchina V."/>
            <person name="Kovar C."/>
            <person name="Mata R."/>
            <person name="Mathew T."/>
            <person name="Ngo R."/>
            <person name="Nguyen L."/>
            <person name="Nguyen N."/>
            <person name="Okwuonu G."/>
            <person name="Ongeri F."/>
            <person name="Pham C."/>
            <person name="Simmons D."/>
            <person name="Wilczek-Boney K."/>
            <person name="Hale W."/>
            <person name="Jakkamsetti A."/>
            <person name="Pham P."/>
            <person name="Ruth R."/>
            <person name="San Lucas F."/>
            <person name="Warren J."/>
            <person name="Zhang J."/>
            <person name="Zhao Z."/>
            <person name="Zhou C."/>
            <person name="Zhu D."/>
            <person name="Lee S."/>
            <person name="Bess C."/>
            <person name="Blankenburg K."/>
            <person name="Forbes L."/>
            <person name="Fu Q."/>
            <person name="Gubbala S."/>
            <person name="Hirani K."/>
            <person name="Jayaseelan J.C."/>
            <person name="Lara F."/>
            <person name="Munidasa M."/>
            <person name="Palculict T."/>
            <person name="Patil S."/>
            <person name="Pu L.-L."/>
            <person name="Saada N."/>
            <person name="Tang L."/>
            <person name="Weissenberger G."/>
            <person name="Zhu Y."/>
            <person name="Hemphill L."/>
            <person name="Shang Y."/>
            <person name="Youmans B."/>
            <person name="Ayvaz T."/>
            <person name="Ross M."/>
            <person name="Santibanez J."/>
            <person name="Aqrawi P."/>
            <person name="Gross S."/>
            <person name="Joshi V."/>
            <person name="Fowler G."/>
            <person name="Nazareth L."/>
            <person name="Reid J."/>
            <person name="Worley K."/>
            <person name="Petrosino J."/>
            <person name="Highlander S."/>
            <person name="Gibbs R."/>
        </authorList>
    </citation>
    <scope>NUCLEOTIDE SEQUENCE [LARGE SCALE GENOMIC DNA]</scope>
    <source>
        <strain evidence="10 11">DSM 16608</strain>
    </source>
</reference>
<protein>
    <submittedName>
        <fullName evidence="10">Peptidase family M3</fullName>
        <ecNumber evidence="10">3.4.-.-</ecNumber>
    </submittedName>
</protein>
<dbReference type="GO" id="GO:0006508">
    <property type="term" value="P:proteolysis"/>
    <property type="evidence" value="ECO:0007669"/>
    <property type="project" value="UniProtKB-KW"/>
</dbReference>
<evidence type="ECO:0000256" key="3">
    <source>
        <dbReference type="ARBA" id="ARBA00022723"/>
    </source>
</evidence>
<dbReference type="SUPFAM" id="SSF55486">
    <property type="entry name" value="Metalloproteases ('zincins'), catalytic domain"/>
    <property type="match status" value="1"/>
</dbReference>
<keyword evidence="2 7" id="KW-0645">Protease</keyword>
<dbReference type="eggNOG" id="COG0339">
    <property type="taxonomic scope" value="Bacteria"/>
</dbReference>
<dbReference type="GO" id="GO:0005829">
    <property type="term" value="C:cytosol"/>
    <property type="evidence" value="ECO:0007669"/>
    <property type="project" value="TreeGrafter"/>
</dbReference>
<comment type="cofactor">
    <cofactor evidence="7">
        <name>Zn(2+)</name>
        <dbReference type="ChEBI" id="CHEBI:29105"/>
    </cofactor>
    <text evidence="7">Binds 1 zinc ion.</text>
</comment>
<dbReference type="Gene3D" id="3.40.390.10">
    <property type="entry name" value="Collagenase (Catalytic Domain)"/>
    <property type="match status" value="1"/>
</dbReference>
<dbReference type="Gene3D" id="1.20.1050.40">
    <property type="entry name" value="Endopeptidase. Chain P, domain 1"/>
    <property type="match status" value="1"/>
</dbReference>
<dbReference type="Proteomes" id="UP000005697">
    <property type="component" value="Unassembled WGS sequence"/>
</dbReference>
<dbReference type="FunFam" id="3.40.390.10:FF:000009">
    <property type="entry name" value="Oligopeptidase A"/>
    <property type="match status" value="1"/>
</dbReference>
<comment type="similarity">
    <text evidence="1 7">Belongs to the peptidase M3 family.</text>
</comment>
<sequence length="768" mass="86457">MAISFFLYKFAEKRRRSGRKGHPDGPDGGRVPSGGGTAAHPDAAHLITANPIMTDMKQNLKNVVLAAGLACTALTGQAQNAGSKTTQTVTNSLMKQSTLPFNAPDFSRIKDEDYLPAIKAAIDEQRAEIKKIADNKQKPTFANTILAYERSGKDLERISNIFYALVSADKTPEIEKAQGSIGPMMTEFENETKFNQKFFRRIKYVYDHEYKTLKGEDKKLLEVIYKDFTHAGALLPKEKMARMQEINREQAKLQQEFGNMLPKAANEATVWVSDVKELAGLGETGIAQCKKDAESRGGKAPYCIVITNTTQQPVLASLENRALRERVYNASIHRTDGTGAYNAFPVIVKIARLRAEKAQLMGYKNYASYSLERAMAKNTDNVYAFLRQMIEAYRPKSEAQTKAIEEYAQKTEGADFRLQPYDRFYYSAKMKRDQCSFSDDDVKPYFNLDSVLVNGIFYAAHRVYGLSFRERKDIPAYHKDMKVFDVMDADGRQLALFYCDYFRRPTKRGGAWMSAFLKQSGDRQQKPLVYNVCNFAKAPEGQPTLLTWDETQTMFHEFGHALHGMLSDCRYNTLSGTSVSRDFVEMPSQFNESFASIPEVFNHYARHCKTNEPMPDALREKMLGSLNFLSAYALGENLAATCVDMAWHCLTPSEVPTAEEAPAFEKKALAEIGLLNHQIPPRYSASYFNHIWGGGYAAGYYSYLWSEVLAVNIADYFEAHGALTRKVGDDFRRKILSRGNTCDLMTIFSDFTGLKAPDTKGLLKARGM</sequence>
<comment type="caution">
    <text evidence="10">The sequence shown here is derived from an EMBL/GenBank/DDBJ whole genome shotgun (WGS) entry which is preliminary data.</text>
</comment>
<name>F0F9I7_9BACT</name>
<dbReference type="InterPro" id="IPR024080">
    <property type="entry name" value="Neurolysin/TOP_N"/>
</dbReference>
<evidence type="ECO:0000256" key="1">
    <source>
        <dbReference type="ARBA" id="ARBA00006040"/>
    </source>
</evidence>
<dbReference type="STRING" id="888743.HMPREF9141_2254"/>
<keyword evidence="6 7" id="KW-0482">Metalloprotease</keyword>
<keyword evidence="3 7" id="KW-0479">Metal-binding</keyword>
<evidence type="ECO:0000256" key="5">
    <source>
        <dbReference type="ARBA" id="ARBA00022833"/>
    </source>
</evidence>
<evidence type="ECO:0000256" key="7">
    <source>
        <dbReference type="RuleBase" id="RU003435"/>
    </source>
</evidence>
<evidence type="ECO:0000313" key="11">
    <source>
        <dbReference type="Proteomes" id="UP000005697"/>
    </source>
</evidence>